<proteinExistence type="predicted"/>
<protein>
    <submittedName>
        <fullName evidence="2">Uncharacterized protein</fullName>
    </submittedName>
</protein>
<comment type="caution">
    <text evidence="2">The sequence shown here is derived from an EMBL/GenBank/DDBJ whole genome shotgun (WGS) entry which is preliminary data.</text>
</comment>
<dbReference type="GO" id="GO:0000172">
    <property type="term" value="C:ribonuclease MRP complex"/>
    <property type="evidence" value="ECO:0007669"/>
    <property type="project" value="TreeGrafter"/>
</dbReference>
<feature type="compositionally biased region" description="Basic and acidic residues" evidence="1">
    <location>
        <begin position="78"/>
        <end position="111"/>
    </location>
</feature>
<dbReference type="PANTHER" id="PTHR28272:SF1">
    <property type="entry name" value="RIBONUCLEASES P_MRP PROTEIN SUBUNIT POP3"/>
    <property type="match status" value="1"/>
</dbReference>
<reference evidence="2 3" key="1">
    <citation type="journal article" date="2011" name="PLoS Pathog.">
        <title>Endophytic Life Strategies Decoded by Genome and Transcriptome Analyses of the Mutualistic Root Symbiont Piriformospora indica.</title>
        <authorList>
            <person name="Zuccaro A."/>
            <person name="Lahrmann U."/>
            <person name="Guldener U."/>
            <person name="Langen G."/>
            <person name="Pfiffi S."/>
            <person name="Biedenkopf D."/>
            <person name="Wong P."/>
            <person name="Samans B."/>
            <person name="Grimm C."/>
            <person name="Basiewicz M."/>
            <person name="Murat C."/>
            <person name="Martin F."/>
            <person name="Kogel K.H."/>
        </authorList>
    </citation>
    <scope>NUCLEOTIDE SEQUENCE [LARGE SCALE GENOMIC DNA]</scope>
    <source>
        <strain evidence="2 3">DSM 11827</strain>
    </source>
</reference>
<dbReference type="AlphaFoldDB" id="G4TB03"/>
<gene>
    <name evidence="2" type="ORF">PIIN_02367</name>
</gene>
<dbReference type="GO" id="GO:0005655">
    <property type="term" value="C:nucleolar ribonuclease P complex"/>
    <property type="evidence" value="ECO:0007669"/>
    <property type="project" value="TreeGrafter"/>
</dbReference>
<dbReference type="InterPro" id="IPR013241">
    <property type="entry name" value="RNase_P_Pop3"/>
</dbReference>
<feature type="region of interest" description="Disordered" evidence="1">
    <location>
        <begin position="1"/>
        <end position="22"/>
    </location>
</feature>
<dbReference type="HOGENOM" id="CLU_047273_1_0_1"/>
<dbReference type="GO" id="GO:0034965">
    <property type="term" value="P:intronic box C/D snoRNA processing"/>
    <property type="evidence" value="ECO:0007669"/>
    <property type="project" value="TreeGrafter"/>
</dbReference>
<feature type="compositionally biased region" description="Pro residues" evidence="1">
    <location>
        <begin position="113"/>
        <end position="127"/>
    </location>
</feature>
<feature type="region of interest" description="Disordered" evidence="1">
    <location>
        <begin position="314"/>
        <end position="333"/>
    </location>
</feature>
<dbReference type="GO" id="GO:0005829">
    <property type="term" value="C:cytosol"/>
    <property type="evidence" value="ECO:0007669"/>
    <property type="project" value="TreeGrafter"/>
</dbReference>
<evidence type="ECO:0000313" key="3">
    <source>
        <dbReference type="Proteomes" id="UP000007148"/>
    </source>
</evidence>
<keyword evidence="3" id="KW-1185">Reference proteome</keyword>
<dbReference type="PANTHER" id="PTHR28272">
    <property type="entry name" value="RIBONUCLEASES P/MRP PROTEIN SUBUNIT POP3"/>
    <property type="match status" value="1"/>
</dbReference>
<sequence length="333" mass="37221">MSDAKVVDKAISQRAKKPQKTKTVFKPVLDNPLTISWPDIPQNLQNTILASAIDLLGCLKDYHRQRGMHTKRSRQARRREILRTQKEIEEAGSRKRKRDDETSPEREKMELDPGPPSLAEPSSPPPLLGHVHFGLSEVSKLLERHITQLRNAVANSKALDETATPTATLACRWDVNPPQLFSHIPHLVASYNTLLTLYHARLQDAKRIPELKLVNLPKGAEDALSESIGLRRVSIVLVMVSAAIPEETVAQTVYQAGAHLEDQLLNSLSKVPRLATPWLLPDNNRRYLAPQLEPTRIKFVKTTAPVDMKAARIARTEGKKSAKQGRKSKAMVS</sequence>
<dbReference type="GO" id="GO:0006364">
    <property type="term" value="P:rRNA processing"/>
    <property type="evidence" value="ECO:0007669"/>
    <property type="project" value="InterPro"/>
</dbReference>
<dbReference type="EMBL" id="CAFZ01000034">
    <property type="protein sequence ID" value="CCA68503.1"/>
    <property type="molecule type" value="Genomic_DNA"/>
</dbReference>
<dbReference type="eggNOG" id="ENOG502S6UT">
    <property type="taxonomic scope" value="Eukaryota"/>
</dbReference>
<evidence type="ECO:0000256" key="1">
    <source>
        <dbReference type="SAM" id="MobiDB-lite"/>
    </source>
</evidence>
<feature type="compositionally biased region" description="Basic residues" evidence="1">
    <location>
        <begin position="66"/>
        <end position="77"/>
    </location>
</feature>
<evidence type="ECO:0000313" key="2">
    <source>
        <dbReference type="EMBL" id="CCA68503.1"/>
    </source>
</evidence>
<dbReference type="OMA" id="NPFRVQW"/>
<dbReference type="GO" id="GO:0000171">
    <property type="term" value="F:ribonuclease MRP activity"/>
    <property type="evidence" value="ECO:0007669"/>
    <property type="project" value="TreeGrafter"/>
</dbReference>
<dbReference type="InParanoid" id="G4TB03"/>
<feature type="region of interest" description="Disordered" evidence="1">
    <location>
        <begin position="66"/>
        <end position="130"/>
    </location>
</feature>
<accession>G4TB03</accession>
<feature type="compositionally biased region" description="Basic residues" evidence="1">
    <location>
        <begin position="321"/>
        <end position="333"/>
    </location>
</feature>
<dbReference type="STRING" id="1109443.G4TB03"/>
<dbReference type="GO" id="GO:0004526">
    <property type="term" value="F:ribonuclease P activity"/>
    <property type="evidence" value="ECO:0007669"/>
    <property type="project" value="TreeGrafter"/>
</dbReference>
<dbReference type="OrthoDB" id="20109at2759"/>
<name>G4TB03_SERID</name>
<organism evidence="2 3">
    <name type="scientific">Serendipita indica (strain DSM 11827)</name>
    <name type="common">Root endophyte fungus</name>
    <name type="synonym">Piriformospora indica</name>
    <dbReference type="NCBI Taxonomy" id="1109443"/>
    <lineage>
        <taxon>Eukaryota</taxon>
        <taxon>Fungi</taxon>
        <taxon>Dikarya</taxon>
        <taxon>Basidiomycota</taxon>
        <taxon>Agaricomycotina</taxon>
        <taxon>Agaricomycetes</taxon>
        <taxon>Sebacinales</taxon>
        <taxon>Serendipitaceae</taxon>
        <taxon>Serendipita</taxon>
    </lineage>
</organism>
<dbReference type="GO" id="GO:0008033">
    <property type="term" value="P:tRNA processing"/>
    <property type="evidence" value="ECO:0007669"/>
    <property type="project" value="InterPro"/>
</dbReference>
<dbReference type="Proteomes" id="UP000007148">
    <property type="component" value="Unassembled WGS sequence"/>
</dbReference>